<protein>
    <recommendedName>
        <fullName evidence="2">RRM domain-containing protein</fullName>
    </recommendedName>
</protein>
<proteinExistence type="predicted"/>
<dbReference type="EMBL" id="MN740946">
    <property type="protein sequence ID" value="QHU19253.1"/>
    <property type="molecule type" value="Genomic_DNA"/>
</dbReference>
<reference evidence="1" key="1">
    <citation type="journal article" date="2020" name="Nature">
        <title>Giant virus diversity and host interactions through global metagenomics.</title>
        <authorList>
            <person name="Schulz F."/>
            <person name="Roux S."/>
            <person name="Paez-Espino D."/>
            <person name="Jungbluth S."/>
            <person name="Walsh D.A."/>
            <person name="Denef V.J."/>
            <person name="McMahon K.D."/>
            <person name="Konstantinidis K.T."/>
            <person name="Eloe-Fadrosh E.A."/>
            <person name="Kyrpides N.C."/>
            <person name="Woyke T."/>
        </authorList>
    </citation>
    <scope>NUCLEOTIDE SEQUENCE</scope>
    <source>
        <strain evidence="1">GVMAG-S-3300013014-104</strain>
    </source>
</reference>
<organism evidence="1">
    <name type="scientific">viral metagenome</name>
    <dbReference type="NCBI Taxonomy" id="1070528"/>
    <lineage>
        <taxon>unclassified sequences</taxon>
        <taxon>metagenomes</taxon>
        <taxon>organismal metagenomes</taxon>
    </lineage>
</organism>
<accession>A0A6C0KPQ0</accession>
<sequence>MNQSQPSLCIPRMPFGNIDVEFIRKVLLKLNFGKIQCINIVDRKNEKGESFKRAYIHFEKWYVNDYVDPIREKLVSGKEIKIVYDNPWFWKISANKSSWKKV</sequence>
<evidence type="ECO:0000313" key="1">
    <source>
        <dbReference type="EMBL" id="QHU19253.1"/>
    </source>
</evidence>
<dbReference type="AlphaFoldDB" id="A0A6C0KPQ0"/>
<name>A0A6C0KPQ0_9ZZZZ</name>
<evidence type="ECO:0008006" key="2">
    <source>
        <dbReference type="Google" id="ProtNLM"/>
    </source>
</evidence>